<dbReference type="EMBL" id="LSRX01000391">
    <property type="protein sequence ID" value="OLP98584.1"/>
    <property type="molecule type" value="Genomic_DNA"/>
</dbReference>
<evidence type="ECO:0000313" key="3">
    <source>
        <dbReference type="Proteomes" id="UP000186817"/>
    </source>
</evidence>
<name>A0A1Q9DTT8_SYMMI</name>
<comment type="caution">
    <text evidence="2">The sequence shown here is derived from an EMBL/GenBank/DDBJ whole genome shotgun (WGS) entry which is preliminary data.</text>
</comment>
<dbReference type="OrthoDB" id="1645289at2759"/>
<feature type="region of interest" description="Disordered" evidence="1">
    <location>
        <begin position="298"/>
        <end position="360"/>
    </location>
</feature>
<evidence type="ECO:0000313" key="2">
    <source>
        <dbReference type="EMBL" id="OLP98584.1"/>
    </source>
</evidence>
<dbReference type="Proteomes" id="UP000186817">
    <property type="component" value="Unassembled WGS sequence"/>
</dbReference>
<feature type="compositionally biased region" description="Acidic residues" evidence="1">
    <location>
        <begin position="336"/>
        <end position="350"/>
    </location>
</feature>
<dbReference type="AlphaFoldDB" id="A0A1Q9DTT8"/>
<keyword evidence="3" id="KW-1185">Reference proteome</keyword>
<evidence type="ECO:0008006" key="4">
    <source>
        <dbReference type="Google" id="ProtNLM"/>
    </source>
</evidence>
<dbReference type="PANTHER" id="PTHR11439">
    <property type="entry name" value="GAG-POL-RELATED RETROTRANSPOSON"/>
    <property type="match status" value="1"/>
</dbReference>
<organism evidence="2 3">
    <name type="scientific">Symbiodinium microadriaticum</name>
    <name type="common">Dinoflagellate</name>
    <name type="synonym">Zooxanthella microadriatica</name>
    <dbReference type="NCBI Taxonomy" id="2951"/>
    <lineage>
        <taxon>Eukaryota</taxon>
        <taxon>Sar</taxon>
        <taxon>Alveolata</taxon>
        <taxon>Dinophyceae</taxon>
        <taxon>Suessiales</taxon>
        <taxon>Symbiodiniaceae</taxon>
        <taxon>Symbiodinium</taxon>
    </lineage>
</organism>
<gene>
    <name evidence="2" type="ORF">AK812_SmicGene18939</name>
</gene>
<reference evidence="2 3" key="1">
    <citation type="submission" date="2016-02" db="EMBL/GenBank/DDBJ databases">
        <title>Genome analysis of coral dinoflagellate symbionts highlights evolutionary adaptations to a symbiotic lifestyle.</title>
        <authorList>
            <person name="Aranda M."/>
            <person name="Li Y."/>
            <person name="Liew Y.J."/>
            <person name="Baumgarten S."/>
            <person name="Simakov O."/>
            <person name="Wilson M."/>
            <person name="Piel J."/>
            <person name="Ashoor H."/>
            <person name="Bougouffa S."/>
            <person name="Bajic V.B."/>
            <person name="Ryu T."/>
            <person name="Ravasi T."/>
            <person name="Bayer T."/>
            <person name="Micklem G."/>
            <person name="Kim H."/>
            <person name="Bhak J."/>
            <person name="Lajeunesse T.C."/>
            <person name="Voolstra C.R."/>
        </authorList>
    </citation>
    <scope>NUCLEOTIDE SEQUENCE [LARGE SCALE GENOMIC DNA]</scope>
    <source>
        <strain evidence="2 3">CCMP2467</strain>
    </source>
</reference>
<proteinExistence type="predicted"/>
<dbReference type="PANTHER" id="PTHR11439:SF483">
    <property type="entry name" value="PEPTIDE SYNTHASE GLIP-LIKE, PUTATIVE (AFU_ORTHOLOGUE AFUA_3G12920)-RELATED"/>
    <property type="match status" value="1"/>
</dbReference>
<evidence type="ECO:0000256" key="1">
    <source>
        <dbReference type="SAM" id="MobiDB-lite"/>
    </source>
</evidence>
<dbReference type="CDD" id="cd09272">
    <property type="entry name" value="RNase_HI_RT_Ty1"/>
    <property type="match status" value="1"/>
</dbReference>
<protein>
    <recommendedName>
        <fullName evidence="4">Retrovirus-related Pol polyprotein from transposon TNT 1-94</fullName>
    </recommendedName>
</protein>
<accession>A0A1Q9DTT8</accession>
<sequence>MLGWWIFMFYHDNHISCLKTEGKGVGLVVRDEAHFFPLAWLRINAHALEVFADADWAENKSSRKSTSAGCIAFNGMMIHSFSRSHSCISLSSGESEYVACVSAVCDGILLRTALQHILQEDVAMHVFTDSSAARGIMSRQGCGRLRHISGRLLWLQEQRRRDQAKKFLRAVKSTGRGNAEALQLLTMLIQLVGTKAAVTGDRVQFEPLLTPVSDLVMSESSAGTQPGISLIFVAVSAGIAIFVGRVIASMALRALLQQVVLGAFRVLVQAGGFVRLETTEAEQPLLAELPVGQPRALLHRGDDVSSDDDDDLSLGPRDPRERAAILGVTPPQTPPESEDSSEQPDSDSEPGDYGPNDDGNQELVELFAAVGEAAAADVLPALPLEPLQIRDDTDVWIAPISGTRFHLRAVCHGLRQASRIRGLTYRQMQNEYLARFDLCYYCQEWTRELADAHDVGTLATMFHFLHLPGQQVQQHRRTLPEPETGLIGITYAVHAIVLGPAVQWTRGVAAVIAGSVTTAQASLAQVEYGLSDHYGHGPTNVRYTVMIIDLSGYSCSDNLKTKFHFRLLSTRLVRPFSGLVPSALWVLPPTDTQPFHKLDGAAASEPSPLVRLRA</sequence>